<comment type="caution">
    <text evidence="1">The sequence shown here is derived from an EMBL/GenBank/DDBJ whole genome shotgun (WGS) entry which is preliminary data.</text>
</comment>
<proteinExistence type="predicted"/>
<organism evidence="1 2">
    <name type="scientific">Alligator mississippiensis</name>
    <name type="common">American alligator</name>
    <dbReference type="NCBI Taxonomy" id="8496"/>
    <lineage>
        <taxon>Eukaryota</taxon>
        <taxon>Metazoa</taxon>
        <taxon>Chordata</taxon>
        <taxon>Craniata</taxon>
        <taxon>Vertebrata</taxon>
        <taxon>Euteleostomi</taxon>
        <taxon>Archelosauria</taxon>
        <taxon>Archosauria</taxon>
        <taxon>Crocodylia</taxon>
        <taxon>Alligatoridae</taxon>
        <taxon>Alligatorinae</taxon>
        <taxon>Alligator</taxon>
    </lineage>
</organism>
<dbReference type="Proteomes" id="UP000050525">
    <property type="component" value="Unassembled WGS sequence"/>
</dbReference>
<gene>
    <name evidence="1" type="ORF">Y1Q_0015167</name>
</gene>
<dbReference type="AlphaFoldDB" id="A0A151P906"/>
<reference evidence="1 2" key="1">
    <citation type="journal article" date="2012" name="Genome Biol.">
        <title>Sequencing three crocodilian genomes to illuminate the evolution of archosaurs and amniotes.</title>
        <authorList>
            <person name="St John J.A."/>
            <person name="Braun E.L."/>
            <person name="Isberg S.R."/>
            <person name="Miles L.G."/>
            <person name="Chong A.Y."/>
            <person name="Gongora J."/>
            <person name="Dalzell P."/>
            <person name="Moran C."/>
            <person name="Bed'hom B."/>
            <person name="Abzhanov A."/>
            <person name="Burgess S.C."/>
            <person name="Cooksey A.M."/>
            <person name="Castoe T.A."/>
            <person name="Crawford N.G."/>
            <person name="Densmore L.D."/>
            <person name="Drew J.C."/>
            <person name="Edwards S.V."/>
            <person name="Faircloth B.C."/>
            <person name="Fujita M.K."/>
            <person name="Greenwold M.J."/>
            <person name="Hoffmann F.G."/>
            <person name="Howard J.M."/>
            <person name="Iguchi T."/>
            <person name="Janes D.E."/>
            <person name="Khan S.Y."/>
            <person name="Kohno S."/>
            <person name="de Koning A.J."/>
            <person name="Lance S.L."/>
            <person name="McCarthy F.M."/>
            <person name="McCormack J.E."/>
            <person name="Merchant M.E."/>
            <person name="Peterson D.G."/>
            <person name="Pollock D.D."/>
            <person name="Pourmand N."/>
            <person name="Raney B.J."/>
            <person name="Roessler K.A."/>
            <person name="Sanford J.R."/>
            <person name="Sawyer R.H."/>
            <person name="Schmidt C.J."/>
            <person name="Triplett E.W."/>
            <person name="Tuberville T.D."/>
            <person name="Venegas-Anaya M."/>
            <person name="Howard J.T."/>
            <person name="Jarvis E.D."/>
            <person name="Guillette L.J.Jr."/>
            <person name="Glenn T.C."/>
            <person name="Green R.E."/>
            <person name="Ray D.A."/>
        </authorList>
    </citation>
    <scope>NUCLEOTIDE SEQUENCE [LARGE SCALE GENOMIC DNA]</scope>
    <source>
        <strain evidence="1">KSC_2009_1</strain>
    </source>
</reference>
<name>A0A151P906_ALLMI</name>
<sequence>MLDMRSKVAKWMGLCFNAFKCATLHINCRKKSNILDSTITIQGKQMRCLKDGESYLHLGMSTDHWAKQMSEETICGIVQDAHKLDLSLLVP</sequence>
<accession>A0A151P906</accession>
<evidence type="ECO:0000313" key="1">
    <source>
        <dbReference type="EMBL" id="KYO45513.1"/>
    </source>
</evidence>
<dbReference type="EMBL" id="AKHW03000563">
    <property type="protein sequence ID" value="KYO45513.1"/>
    <property type="molecule type" value="Genomic_DNA"/>
</dbReference>
<evidence type="ECO:0000313" key="2">
    <source>
        <dbReference type="Proteomes" id="UP000050525"/>
    </source>
</evidence>
<keyword evidence="2" id="KW-1185">Reference proteome</keyword>
<protein>
    <submittedName>
        <fullName evidence="1">Uncharacterized protein</fullName>
    </submittedName>
</protein>